<feature type="non-terminal residue" evidence="1">
    <location>
        <position position="1"/>
    </location>
</feature>
<organism evidence="1">
    <name type="scientific">marine metagenome</name>
    <dbReference type="NCBI Taxonomy" id="408172"/>
    <lineage>
        <taxon>unclassified sequences</taxon>
        <taxon>metagenomes</taxon>
        <taxon>ecological metagenomes</taxon>
    </lineage>
</organism>
<name>A0A382PN74_9ZZZZ</name>
<dbReference type="EMBL" id="UINC01108607">
    <property type="protein sequence ID" value="SVC74843.1"/>
    <property type="molecule type" value="Genomic_DNA"/>
</dbReference>
<dbReference type="AlphaFoldDB" id="A0A382PN74"/>
<protein>
    <submittedName>
        <fullName evidence="1">Uncharacterized protein</fullName>
    </submittedName>
</protein>
<proteinExistence type="predicted"/>
<evidence type="ECO:0000313" key="1">
    <source>
        <dbReference type="EMBL" id="SVC74843.1"/>
    </source>
</evidence>
<gene>
    <name evidence="1" type="ORF">METZ01_LOCUS327697</name>
</gene>
<reference evidence="1" key="1">
    <citation type="submission" date="2018-05" db="EMBL/GenBank/DDBJ databases">
        <authorList>
            <person name="Lanie J.A."/>
            <person name="Ng W.-L."/>
            <person name="Kazmierczak K.M."/>
            <person name="Andrzejewski T.M."/>
            <person name="Davidsen T.M."/>
            <person name="Wayne K.J."/>
            <person name="Tettelin H."/>
            <person name="Glass J.I."/>
            <person name="Rusch D."/>
            <person name="Podicherti R."/>
            <person name="Tsui H.-C.T."/>
            <person name="Winkler M.E."/>
        </authorList>
    </citation>
    <scope>NUCLEOTIDE SEQUENCE</scope>
</reference>
<sequence>FFTAHPKLANQVGFLLSMQIQIQQFNPGIECWTAQRLKTLSWPYAIVLGLGESYHKKAEDIGKAYNADIY</sequence>
<accession>A0A382PN74</accession>